<dbReference type="Gene3D" id="1.25.40.10">
    <property type="entry name" value="Tetratricopeptide repeat domain"/>
    <property type="match status" value="1"/>
</dbReference>
<dbReference type="EC" id="3.1.26.5" evidence="4"/>
<dbReference type="Gene3D" id="3.40.50.11980">
    <property type="match status" value="1"/>
</dbReference>
<dbReference type="PANTHER" id="PTHR13547:SF7">
    <property type="entry name" value="RIBONUCLEASE P"/>
    <property type="match status" value="1"/>
</dbReference>
<organism evidence="16 17">
    <name type="scientific">Rhododendron griersonianum</name>
    <dbReference type="NCBI Taxonomy" id="479676"/>
    <lineage>
        <taxon>Eukaryota</taxon>
        <taxon>Viridiplantae</taxon>
        <taxon>Streptophyta</taxon>
        <taxon>Embryophyta</taxon>
        <taxon>Tracheophyta</taxon>
        <taxon>Spermatophyta</taxon>
        <taxon>Magnoliopsida</taxon>
        <taxon>eudicotyledons</taxon>
        <taxon>Gunneridae</taxon>
        <taxon>Pentapetalae</taxon>
        <taxon>asterids</taxon>
        <taxon>Ericales</taxon>
        <taxon>Ericaceae</taxon>
        <taxon>Ericoideae</taxon>
        <taxon>Rhodoreae</taxon>
        <taxon>Rhododendron</taxon>
    </lineage>
</organism>
<dbReference type="GO" id="GO:0046872">
    <property type="term" value="F:metal ion binding"/>
    <property type="evidence" value="ECO:0007669"/>
    <property type="project" value="UniProtKB-KW"/>
</dbReference>
<dbReference type="AlphaFoldDB" id="A0AAV6LJ85"/>
<comment type="cofactor">
    <cofactor evidence="2">
        <name>Mg(2+)</name>
        <dbReference type="ChEBI" id="CHEBI:18420"/>
    </cofactor>
</comment>
<feature type="domain" description="PRORP" evidence="14">
    <location>
        <begin position="693"/>
        <end position="895"/>
    </location>
</feature>
<evidence type="ECO:0000256" key="8">
    <source>
        <dbReference type="ARBA" id="ARBA00022737"/>
    </source>
</evidence>
<dbReference type="Pfam" id="PF16953">
    <property type="entry name" value="PRORP"/>
    <property type="match status" value="1"/>
</dbReference>
<dbReference type="Proteomes" id="UP000823749">
    <property type="component" value="Chromosome 1"/>
</dbReference>
<evidence type="ECO:0000256" key="2">
    <source>
        <dbReference type="ARBA" id="ARBA00001946"/>
    </source>
</evidence>
<evidence type="ECO:0000259" key="15">
    <source>
        <dbReference type="Pfam" id="PF17177"/>
    </source>
</evidence>
<evidence type="ECO:0000256" key="9">
    <source>
        <dbReference type="ARBA" id="ARBA00022801"/>
    </source>
</evidence>
<accession>A0AAV6LJ85</accession>
<feature type="domain" description="PROP1-like PPR" evidence="15">
    <location>
        <begin position="288"/>
        <end position="347"/>
    </location>
</feature>
<feature type="domain" description="PROP1-like PPR" evidence="15">
    <location>
        <begin position="475"/>
        <end position="621"/>
    </location>
</feature>
<dbReference type="InterPro" id="IPR031595">
    <property type="entry name" value="PRORP_C"/>
</dbReference>
<comment type="catalytic activity">
    <reaction evidence="1">
        <text>Endonucleolytic cleavage of RNA, removing 5'-extranucleotides from tRNA precursor.</text>
        <dbReference type="EC" id="3.1.26.5"/>
    </reaction>
</comment>
<evidence type="ECO:0000313" key="16">
    <source>
        <dbReference type="EMBL" id="KAG5564765.1"/>
    </source>
</evidence>
<dbReference type="EMBL" id="JACTNZ010000001">
    <property type="protein sequence ID" value="KAG5564765.1"/>
    <property type="molecule type" value="Genomic_DNA"/>
</dbReference>
<evidence type="ECO:0000256" key="7">
    <source>
        <dbReference type="ARBA" id="ARBA00022723"/>
    </source>
</evidence>
<feature type="compositionally biased region" description="Polar residues" evidence="13">
    <location>
        <begin position="980"/>
        <end position="994"/>
    </location>
</feature>
<feature type="compositionally biased region" description="Low complexity" evidence="13">
    <location>
        <begin position="354"/>
        <end position="365"/>
    </location>
</feature>
<comment type="similarity">
    <text evidence="3">Belongs to the PPR family. P subfamily.</text>
</comment>
<proteinExistence type="inferred from homology"/>
<keyword evidence="6" id="KW-0540">Nuclease</keyword>
<dbReference type="GO" id="GO:0004526">
    <property type="term" value="F:ribonuclease P activity"/>
    <property type="evidence" value="ECO:0007669"/>
    <property type="project" value="UniProtKB-EC"/>
</dbReference>
<feature type="region of interest" description="Disordered" evidence="13">
    <location>
        <begin position="352"/>
        <end position="374"/>
    </location>
</feature>
<protein>
    <recommendedName>
        <fullName evidence="4">ribonuclease P</fullName>
        <ecNumber evidence="4">3.1.26.5</ecNumber>
    </recommendedName>
</protein>
<keyword evidence="17" id="KW-1185">Reference proteome</keyword>
<evidence type="ECO:0000259" key="14">
    <source>
        <dbReference type="Pfam" id="PF16953"/>
    </source>
</evidence>
<keyword evidence="7" id="KW-0479">Metal-binding</keyword>
<evidence type="ECO:0000256" key="4">
    <source>
        <dbReference type="ARBA" id="ARBA00012179"/>
    </source>
</evidence>
<keyword evidence="8" id="KW-0677">Repeat</keyword>
<keyword evidence="9" id="KW-0378">Hydrolase</keyword>
<evidence type="ECO:0000256" key="3">
    <source>
        <dbReference type="ARBA" id="ARBA00007626"/>
    </source>
</evidence>
<feature type="repeat" description="PPR" evidence="12">
    <location>
        <begin position="534"/>
        <end position="568"/>
    </location>
</feature>
<dbReference type="InterPro" id="IPR033443">
    <property type="entry name" value="PROP1-like_PPR_dom"/>
</dbReference>
<evidence type="ECO:0000256" key="11">
    <source>
        <dbReference type="ARBA" id="ARBA00022842"/>
    </source>
</evidence>
<evidence type="ECO:0000256" key="1">
    <source>
        <dbReference type="ARBA" id="ARBA00000928"/>
    </source>
</evidence>
<evidence type="ECO:0000256" key="6">
    <source>
        <dbReference type="ARBA" id="ARBA00022722"/>
    </source>
</evidence>
<comment type="caution">
    <text evidence="16">The sequence shown here is derived from an EMBL/GenBank/DDBJ whole genome shotgun (WGS) entry which is preliminary data.</text>
</comment>
<dbReference type="InterPro" id="IPR002885">
    <property type="entry name" value="PPR_rpt"/>
</dbReference>
<feature type="region of interest" description="Disordered" evidence="13">
    <location>
        <begin position="172"/>
        <end position="236"/>
    </location>
</feature>
<name>A0AAV6LJ85_9ERIC</name>
<sequence length="1062" mass="117656">MASSTVASRLSSRLRPVALLKLHKGNSLSFDAPLLKSVSPSRSSAARRISRSSRLPVELSCLESMMPLHSAIASARLTSSLPLESSFWGLIPQERSPPQRPDMAFFTSNPQLHSITLCKSPWTLNNSFKFHFPSSFLPTFSPPKHPPPLQPRFSPLPRVRTPCVHIDTTLTTKHQEIPNETSNHSNDVTTSSGFSQSGANGKRVGRKNSKKSVSSVEVENPEMTSATRDGDAGKRLDSSEEKGVYYVFCNLFLESIRKYLEKNVTGSVGSGESNRERDGKIGKGFGKKSKVNYPPAGKLKVGLDRWSKNGDFLSALIAYDSARVKGVKVDQWIYTVILYLCSSAATGGFERAKSGSAKSGSSGRSLSNLDPVSEASSLNSDVTRKLLESLRQWKHSGPSELDYVITEEGKNSLYSNSYLEDLATVDNGKSNPRVKDGTIDIGIVGSETVVIEDSDYPKKLDIEVPRSTSGVSSTKIKEYALVRGFEIFHRMCREEVPMNEASLTSVATLCMALGDGDMAFFMVKQMKLRGIDPRLRSYGPALSAFCTCGDVDKAFTVEQHMLEHGVRPEEPELEALLKVSIEAGRTDKVYYLLHRLRTHFRKVSPSIAVLLEKWFTSKVASKVGKRKVDEKFIRESIENGGGGWHGQGWLGKGKWNVFRMSVGTDGLCKCCGQKLATVDLDPVETEKFAELGWLDFCGPFEAVVDGMNVGALARRTLRSSKQGLVVMLTKVNVVVNGIRPLLPSKKWPLIVLYHRRLTGYNLDKPVCKELIDKWKTADALYAPPTVSNVDWYWLYAAIKCKCLIVSNDEMKDNIFHLLGNDFFPRWKERHQVRFSFSDIGPVFHMPPPYSIVIQVRILYSAIFELVLLICESEKGHWHIPIASEPDNEGERTWLCITRDKSPRSTQVTATMHEDNRSPGATQVTATIHEDTRSPEATQVSATIQERNHSPQAMQATATIHERNHSPEAMQATATIHKESQSPVHNKGSESSVAPTKTEAMPILSNDGNKNKDGDSKQQLDEFCESIKNILSPLMPSISKDPTILPQIEAAEKLGGCVIDFEI</sequence>
<dbReference type="GO" id="GO:0001682">
    <property type="term" value="P:tRNA 5'-leader removal"/>
    <property type="evidence" value="ECO:0007669"/>
    <property type="project" value="TreeGrafter"/>
</dbReference>
<feature type="region of interest" description="Disordered" evidence="13">
    <location>
        <begin position="977"/>
        <end position="1016"/>
    </location>
</feature>
<feature type="compositionally biased region" description="Polar residues" evidence="13">
    <location>
        <begin position="172"/>
        <end position="199"/>
    </location>
</feature>
<reference evidence="16" key="1">
    <citation type="submission" date="2020-08" db="EMBL/GenBank/DDBJ databases">
        <title>Plant Genome Project.</title>
        <authorList>
            <person name="Zhang R.-G."/>
        </authorList>
    </citation>
    <scope>NUCLEOTIDE SEQUENCE</scope>
    <source>
        <strain evidence="16">WSP0</strain>
        <tissue evidence="16">Leaf</tissue>
    </source>
</reference>
<evidence type="ECO:0000256" key="5">
    <source>
        <dbReference type="ARBA" id="ARBA00022694"/>
    </source>
</evidence>
<keyword evidence="5" id="KW-0819">tRNA processing</keyword>
<dbReference type="InterPro" id="IPR011990">
    <property type="entry name" value="TPR-like_helical_dom_sf"/>
</dbReference>
<evidence type="ECO:0000256" key="12">
    <source>
        <dbReference type="PROSITE-ProRule" id="PRU00708"/>
    </source>
</evidence>
<dbReference type="Pfam" id="PF17177">
    <property type="entry name" value="PPR_long"/>
    <property type="match status" value="2"/>
</dbReference>
<feature type="region of interest" description="Disordered" evidence="13">
    <location>
        <begin position="265"/>
        <end position="289"/>
    </location>
</feature>
<evidence type="ECO:0000313" key="17">
    <source>
        <dbReference type="Proteomes" id="UP000823749"/>
    </source>
</evidence>
<dbReference type="PROSITE" id="PS51375">
    <property type="entry name" value="PPR"/>
    <property type="match status" value="1"/>
</dbReference>
<evidence type="ECO:0000256" key="13">
    <source>
        <dbReference type="SAM" id="MobiDB-lite"/>
    </source>
</evidence>
<dbReference type="PANTHER" id="PTHR13547">
    <property type="match status" value="1"/>
</dbReference>
<keyword evidence="11" id="KW-0460">Magnesium</keyword>
<evidence type="ECO:0000256" key="10">
    <source>
        <dbReference type="ARBA" id="ARBA00022833"/>
    </source>
</evidence>
<dbReference type="FunFam" id="1.25.40.10:FF:003531">
    <property type="entry name" value="Uncharacterized protein"/>
    <property type="match status" value="1"/>
</dbReference>
<gene>
    <name evidence="16" type="ORF">RHGRI_000839</name>
</gene>
<keyword evidence="10" id="KW-0862">Zinc</keyword>